<keyword evidence="5 9" id="KW-0285">Flavoprotein</keyword>
<feature type="active site" description="Nucleophile" evidence="9">
    <location>
        <position position="125"/>
    </location>
</feature>
<dbReference type="InterPro" id="IPR013785">
    <property type="entry name" value="Aldolase_TIM"/>
</dbReference>
<dbReference type="AlphaFoldDB" id="A0A1F4S341"/>
<dbReference type="Pfam" id="PF01180">
    <property type="entry name" value="DHO_dh"/>
    <property type="match status" value="1"/>
</dbReference>
<dbReference type="GO" id="GO:0006207">
    <property type="term" value="P:'de novo' pyrimidine nucleobase biosynthetic process"/>
    <property type="evidence" value="ECO:0007669"/>
    <property type="project" value="InterPro"/>
</dbReference>
<keyword evidence="8 9" id="KW-0560">Oxidoreductase</keyword>
<dbReference type="EMBL" id="MEUA01000040">
    <property type="protein sequence ID" value="OGC14153.1"/>
    <property type="molecule type" value="Genomic_DNA"/>
</dbReference>
<protein>
    <recommendedName>
        <fullName evidence="9">Dihydroorotate dehydrogenase</fullName>
        <shortName evidence="9">DHOD</shortName>
        <shortName evidence="9">DHODase</shortName>
        <shortName evidence="9">DHOdehase</shortName>
        <ecNumber evidence="9">1.3.-.-</ecNumber>
    </recommendedName>
</protein>
<comment type="caution">
    <text evidence="11">The sequence shown here is derived from an EMBL/GenBank/DDBJ whole genome shotgun (WGS) entry which is preliminary data.</text>
</comment>
<evidence type="ECO:0000256" key="6">
    <source>
        <dbReference type="ARBA" id="ARBA00022643"/>
    </source>
</evidence>
<dbReference type="GO" id="GO:0005737">
    <property type="term" value="C:cytoplasm"/>
    <property type="evidence" value="ECO:0007669"/>
    <property type="project" value="UniProtKB-SubCell"/>
</dbReference>
<evidence type="ECO:0000256" key="2">
    <source>
        <dbReference type="ARBA" id="ARBA00004725"/>
    </source>
</evidence>
<comment type="cofactor">
    <cofactor evidence="9">
        <name>FMN</name>
        <dbReference type="ChEBI" id="CHEBI:58210"/>
    </cofactor>
    <text evidence="9">Binds 1 FMN per subunit.</text>
</comment>
<feature type="binding site" evidence="9">
    <location>
        <position position="40"/>
    </location>
    <ligand>
        <name>substrate</name>
    </ligand>
</feature>
<feature type="binding site" evidence="9">
    <location>
        <begin position="40"/>
        <end position="41"/>
    </location>
    <ligand>
        <name>FMN</name>
        <dbReference type="ChEBI" id="CHEBI:58210"/>
    </ligand>
</feature>
<dbReference type="GO" id="GO:0044205">
    <property type="term" value="P:'de novo' UMP biosynthetic process"/>
    <property type="evidence" value="ECO:0007669"/>
    <property type="project" value="UniProtKB-UniRule"/>
</dbReference>
<evidence type="ECO:0000256" key="9">
    <source>
        <dbReference type="HAMAP-Rule" id="MF_00224"/>
    </source>
</evidence>
<dbReference type="EC" id="1.3.-.-" evidence="9"/>
<feature type="domain" description="Dihydroorotate dehydrogenase catalytic" evidence="10">
    <location>
        <begin position="2"/>
        <end position="279"/>
    </location>
</feature>
<organism evidence="11 12">
    <name type="scientific">candidate division WOR-1 bacterium RIFOXYB2_FULL_36_35</name>
    <dbReference type="NCBI Taxonomy" id="1802578"/>
    <lineage>
        <taxon>Bacteria</taxon>
        <taxon>Bacillati</taxon>
        <taxon>Saganbacteria</taxon>
    </lineage>
</organism>
<dbReference type="NCBIfam" id="NF005574">
    <property type="entry name" value="PRK07259.1"/>
    <property type="match status" value="1"/>
</dbReference>
<feature type="binding site" evidence="9">
    <location>
        <position position="122"/>
    </location>
    <ligand>
        <name>FMN</name>
        <dbReference type="ChEBI" id="CHEBI:58210"/>
    </ligand>
</feature>
<feature type="binding site" evidence="9">
    <location>
        <position position="16"/>
    </location>
    <ligand>
        <name>FMN</name>
        <dbReference type="ChEBI" id="CHEBI:58210"/>
    </ligand>
</feature>
<reference evidence="11 12" key="1">
    <citation type="journal article" date="2016" name="Nat. Commun.">
        <title>Thousands of microbial genomes shed light on interconnected biogeochemical processes in an aquifer system.</title>
        <authorList>
            <person name="Anantharaman K."/>
            <person name="Brown C.T."/>
            <person name="Hug L.A."/>
            <person name="Sharon I."/>
            <person name="Castelle C.J."/>
            <person name="Probst A.J."/>
            <person name="Thomas B.C."/>
            <person name="Singh A."/>
            <person name="Wilkins M.J."/>
            <person name="Karaoz U."/>
            <person name="Brodie E.L."/>
            <person name="Williams K.H."/>
            <person name="Hubbard S.S."/>
            <person name="Banfield J.F."/>
        </authorList>
    </citation>
    <scope>NUCLEOTIDE SEQUENCE [LARGE SCALE GENOMIC DNA]</scope>
</reference>
<keyword evidence="7 9" id="KW-0665">Pyrimidine biosynthesis</keyword>
<proteinExistence type="inferred from homology"/>
<sequence length="291" mass="31177">MELAGIKLKNRVMVASGTFGYGEEYSQLVDLNKLGAVITKSLSLNKKEGNPPPRICETPSGMLNTIGLQNDGLKEFIEKQLPFLSKFDTAVIVNIAGENAKEFSELAKTLSKEKKVKGLEVNISCPNVQKGGMQFGCSVLGTQEIIKTVRDSTDLPLIAKLSPNVTDITEIALTAQKAGADAISLINTVMGMAIDIKKKEFKLSTKTGGLSGPAIKPIAVRMVWQVAQAIKIPIIGLGGIMTAEDALEFFMVGAEAVQVGTANFVDANSAIDIINDMEKYDLEKLIGCLNK</sequence>
<evidence type="ECO:0000313" key="11">
    <source>
        <dbReference type="EMBL" id="OGC14153.1"/>
    </source>
</evidence>
<feature type="binding site" evidence="9">
    <location>
        <position position="160"/>
    </location>
    <ligand>
        <name>FMN</name>
        <dbReference type="ChEBI" id="CHEBI:58210"/>
    </ligand>
</feature>
<dbReference type="InterPro" id="IPR005720">
    <property type="entry name" value="Dihydroorotate_DH_cat"/>
</dbReference>
<comment type="catalytic activity">
    <reaction evidence="9">
        <text>(S)-dihydroorotate + A = orotate + AH2</text>
        <dbReference type="Rhea" id="RHEA:18073"/>
        <dbReference type="ChEBI" id="CHEBI:13193"/>
        <dbReference type="ChEBI" id="CHEBI:17499"/>
        <dbReference type="ChEBI" id="CHEBI:30839"/>
        <dbReference type="ChEBI" id="CHEBI:30864"/>
    </reaction>
</comment>
<feature type="binding site" evidence="9">
    <location>
        <position position="212"/>
    </location>
    <ligand>
        <name>FMN</name>
        <dbReference type="ChEBI" id="CHEBI:58210"/>
    </ligand>
</feature>
<dbReference type="HAMAP" id="MF_00224">
    <property type="entry name" value="DHO_dh_type1"/>
    <property type="match status" value="1"/>
</dbReference>
<dbReference type="InterPro" id="IPR033888">
    <property type="entry name" value="DHOD_1B"/>
</dbReference>
<accession>A0A1F4S341</accession>
<feature type="binding site" evidence="9">
    <location>
        <begin position="238"/>
        <end position="239"/>
    </location>
    <ligand>
        <name>FMN</name>
        <dbReference type="ChEBI" id="CHEBI:58210"/>
    </ligand>
</feature>
<dbReference type="NCBIfam" id="TIGR01037">
    <property type="entry name" value="pyrD_sub1_fam"/>
    <property type="match status" value="1"/>
</dbReference>
<gene>
    <name evidence="9" type="primary">pyrD</name>
    <name evidence="11" type="ORF">A2290_00560</name>
</gene>
<evidence type="ECO:0000256" key="3">
    <source>
        <dbReference type="ARBA" id="ARBA00008008"/>
    </source>
</evidence>
<dbReference type="SUPFAM" id="SSF51395">
    <property type="entry name" value="FMN-linked oxidoreductases"/>
    <property type="match status" value="1"/>
</dbReference>
<comment type="pathway">
    <text evidence="2 9">Pyrimidine metabolism; UMP biosynthesis via de novo pathway.</text>
</comment>
<evidence type="ECO:0000256" key="5">
    <source>
        <dbReference type="ARBA" id="ARBA00022630"/>
    </source>
</evidence>
<dbReference type="InterPro" id="IPR012135">
    <property type="entry name" value="Dihydroorotate_DH_1_2"/>
</dbReference>
<dbReference type="FunFam" id="3.20.20.70:FF:000027">
    <property type="entry name" value="Dihydropyrimidine dehydrogenase [NADP(+)]"/>
    <property type="match status" value="1"/>
</dbReference>
<evidence type="ECO:0000256" key="7">
    <source>
        <dbReference type="ARBA" id="ARBA00022975"/>
    </source>
</evidence>
<dbReference type="InterPro" id="IPR049622">
    <property type="entry name" value="Dihydroorotate_DH_I"/>
</dbReference>
<dbReference type="PANTHER" id="PTHR48109">
    <property type="entry name" value="DIHYDROOROTATE DEHYDROGENASE (QUINONE), MITOCHONDRIAL-RELATED"/>
    <property type="match status" value="1"/>
</dbReference>
<name>A0A1F4S341_UNCSA</name>
<dbReference type="PROSITE" id="PS00911">
    <property type="entry name" value="DHODEHASE_1"/>
    <property type="match status" value="1"/>
</dbReference>
<dbReference type="CDD" id="cd04740">
    <property type="entry name" value="DHOD_1B_like"/>
    <property type="match status" value="1"/>
</dbReference>
<dbReference type="PIRSF" id="PIRSF000164">
    <property type="entry name" value="DHO_oxidase"/>
    <property type="match status" value="1"/>
</dbReference>
<dbReference type="InterPro" id="IPR001295">
    <property type="entry name" value="Dihydroorotate_DH_CS"/>
</dbReference>
<dbReference type="PROSITE" id="PS00912">
    <property type="entry name" value="DHODEHASE_2"/>
    <property type="match status" value="1"/>
</dbReference>
<feature type="binding site" evidence="9">
    <location>
        <position position="94"/>
    </location>
    <ligand>
        <name>FMN</name>
        <dbReference type="ChEBI" id="CHEBI:58210"/>
    </ligand>
</feature>
<comment type="similarity">
    <text evidence="3 9">Belongs to the dihydroorotate dehydrogenase family. Type 1 subfamily.</text>
</comment>
<evidence type="ECO:0000259" key="10">
    <source>
        <dbReference type="Pfam" id="PF01180"/>
    </source>
</evidence>
<dbReference type="InterPro" id="IPR050074">
    <property type="entry name" value="DHO_dehydrogenase"/>
</dbReference>
<comment type="subcellular location">
    <subcellularLocation>
        <location evidence="1 9">Cytoplasm</location>
    </subcellularLocation>
</comment>
<feature type="binding site" evidence="9">
    <location>
        <begin position="64"/>
        <end position="68"/>
    </location>
    <ligand>
        <name>substrate</name>
    </ligand>
</feature>
<keyword evidence="4 9" id="KW-0963">Cytoplasm</keyword>
<dbReference type="Gene3D" id="3.20.20.70">
    <property type="entry name" value="Aldolase class I"/>
    <property type="match status" value="1"/>
</dbReference>
<dbReference type="PANTHER" id="PTHR48109:SF1">
    <property type="entry name" value="DIHYDROOROTATE DEHYDROGENASE (FUMARATE)"/>
    <property type="match status" value="1"/>
</dbReference>
<evidence type="ECO:0000256" key="4">
    <source>
        <dbReference type="ARBA" id="ARBA00022490"/>
    </source>
</evidence>
<dbReference type="InterPro" id="IPR024920">
    <property type="entry name" value="Dihydroorotate_DH_1"/>
</dbReference>
<dbReference type="UniPathway" id="UPA00070"/>
<keyword evidence="6 9" id="KW-0288">FMN</keyword>
<evidence type="ECO:0000256" key="1">
    <source>
        <dbReference type="ARBA" id="ARBA00004496"/>
    </source>
</evidence>
<feature type="binding site" evidence="9">
    <location>
        <begin position="260"/>
        <end position="261"/>
    </location>
    <ligand>
        <name>FMN</name>
        <dbReference type="ChEBI" id="CHEBI:58210"/>
    </ligand>
</feature>
<evidence type="ECO:0000313" key="12">
    <source>
        <dbReference type="Proteomes" id="UP000177905"/>
    </source>
</evidence>
<dbReference type="GO" id="GO:0004152">
    <property type="term" value="F:dihydroorotate dehydrogenase activity"/>
    <property type="evidence" value="ECO:0007669"/>
    <property type="project" value="UniProtKB-UniRule"/>
</dbReference>
<feature type="binding site" evidence="9">
    <location>
        <begin position="187"/>
        <end position="188"/>
    </location>
    <ligand>
        <name>substrate</name>
    </ligand>
</feature>
<dbReference type="Proteomes" id="UP000177905">
    <property type="component" value="Unassembled WGS sequence"/>
</dbReference>
<feature type="binding site" evidence="9">
    <location>
        <position position="186"/>
    </location>
    <ligand>
        <name>FMN</name>
        <dbReference type="ChEBI" id="CHEBI:58210"/>
    </ligand>
</feature>
<comment type="function">
    <text evidence="9">Catalyzes the conversion of dihydroorotate to orotate.</text>
</comment>
<evidence type="ECO:0000256" key="8">
    <source>
        <dbReference type="ARBA" id="ARBA00023002"/>
    </source>
</evidence>
<feature type="binding site" evidence="9">
    <location>
        <position position="122"/>
    </location>
    <ligand>
        <name>substrate</name>
    </ligand>
</feature>